<dbReference type="InterPro" id="IPR016197">
    <property type="entry name" value="Chromo-like_dom_sf"/>
</dbReference>
<dbReference type="PROSITE" id="PS00598">
    <property type="entry name" value="CHROMO_1"/>
    <property type="match status" value="1"/>
</dbReference>
<dbReference type="InterPro" id="IPR051219">
    <property type="entry name" value="Heterochromatin_chromo-domain"/>
</dbReference>
<keyword evidence="3" id="KW-0597">Phosphoprotein</keyword>
<dbReference type="SMART" id="SM00300">
    <property type="entry name" value="ChSh"/>
    <property type="match status" value="1"/>
</dbReference>
<feature type="domain" description="Chromo" evidence="8">
    <location>
        <begin position="148"/>
        <end position="206"/>
    </location>
</feature>
<dbReference type="PANTHER" id="PTHR22812">
    <property type="entry name" value="CHROMOBOX PROTEIN"/>
    <property type="match status" value="1"/>
</dbReference>
<evidence type="ECO:0000256" key="6">
    <source>
        <dbReference type="ARBA" id="ARBA00023242"/>
    </source>
</evidence>
<dbReference type="GO" id="GO:0003682">
    <property type="term" value="F:chromatin binding"/>
    <property type="evidence" value="ECO:0000318"/>
    <property type="project" value="GO_Central"/>
</dbReference>
<dbReference type="InterPro" id="IPR023780">
    <property type="entry name" value="Chromo_domain"/>
</dbReference>
<evidence type="ECO:0000256" key="1">
    <source>
        <dbReference type="ARBA" id="ARBA00004123"/>
    </source>
</evidence>
<dbReference type="FunFam" id="2.40.50.40:FF:000009">
    <property type="entry name" value="chromobox protein homolog 1"/>
    <property type="match status" value="1"/>
</dbReference>
<dbReference type="FunFam" id="2.40.50.40:FF:000007">
    <property type="entry name" value="Chromobox protein homolog 1"/>
    <property type="match status" value="1"/>
</dbReference>
<dbReference type="GO" id="GO:0005634">
    <property type="term" value="C:nucleus"/>
    <property type="evidence" value="ECO:0007669"/>
    <property type="project" value="UniProtKB-SubCell"/>
</dbReference>
<keyword evidence="4" id="KW-0677">Repeat</keyword>
<dbReference type="SMART" id="SM00298">
    <property type="entry name" value="CHROMO"/>
    <property type="match status" value="2"/>
</dbReference>
<dbReference type="GO" id="GO:0031507">
    <property type="term" value="P:heterochromatin formation"/>
    <property type="evidence" value="ECO:0000318"/>
    <property type="project" value="GO_Central"/>
</dbReference>
<organism evidence="9 10">
    <name type="scientific">Strongylocentrotus purpuratus</name>
    <name type="common">Purple sea urchin</name>
    <dbReference type="NCBI Taxonomy" id="7668"/>
    <lineage>
        <taxon>Eukaryota</taxon>
        <taxon>Metazoa</taxon>
        <taxon>Echinodermata</taxon>
        <taxon>Eleutherozoa</taxon>
        <taxon>Echinozoa</taxon>
        <taxon>Echinoidea</taxon>
        <taxon>Euechinoidea</taxon>
        <taxon>Echinacea</taxon>
        <taxon>Camarodonta</taxon>
        <taxon>Echinidea</taxon>
        <taxon>Strongylocentrotidae</taxon>
        <taxon>Strongylocentrotus</taxon>
    </lineage>
</organism>
<dbReference type="GO" id="GO:0005721">
    <property type="term" value="C:pericentric heterochromatin"/>
    <property type="evidence" value="ECO:0000318"/>
    <property type="project" value="GO_Central"/>
</dbReference>
<dbReference type="InterPro" id="IPR017984">
    <property type="entry name" value="Chromo_dom_subgr"/>
</dbReference>
<evidence type="ECO:0000256" key="4">
    <source>
        <dbReference type="ARBA" id="ARBA00022737"/>
    </source>
</evidence>
<dbReference type="Gene3D" id="2.40.50.40">
    <property type="match status" value="2"/>
</dbReference>
<dbReference type="InterPro" id="IPR008251">
    <property type="entry name" value="Chromo_shadow_dom"/>
</dbReference>
<dbReference type="RefSeq" id="XP_030829163.1">
    <property type="nucleotide sequence ID" value="XM_030973303.1"/>
</dbReference>
<evidence type="ECO:0000313" key="10">
    <source>
        <dbReference type="Proteomes" id="UP000007110"/>
    </source>
</evidence>
<dbReference type="OMA" id="YLRICIY"/>
<keyword evidence="5" id="KW-0832">Ubl conjugation</keyword>
<protein>
    <recommendedName>
        <fullName evidence="8">Chromo domain-containing protein</fullName>
    </recommendedName>
</protein>
<name>A0A7M7N0J3_STRPU</name>
<evidence type="ECO:0000259" key="8">
    <source>
        <dbReference type="PROSITE" id="PS50013"/>
    </source>
</evidence>
<dbReference type="FunCoup" id="A0A7M7N0J3">
    <property type="interactions" value="1640"/>
</dbReference>
<sequence>MGKKQRKPEDGPEPEGEENEEKKTEGESEEEEEEVYQVEKVVDKRIHKGRVEYLLKWKGYGDDESTWEPQDNLECPDLIEAYEKKIREKEALKRKSAQNVAAGDVAAKKRRKEEAAATEKRKDSSGPSKDGKQTKQDEKKYRGFDRGLDPERIIGATESNNELLFLMKWKNNNEADLVRAKEANHRCPQIVIQFYEERLTWHSEDDEEDKR</sequence>
<dbReference type="PRINTS" id="PR00504">
    <property type="entry name" value="CHROMODOMAIN"/>
</dbReference>
<feature type="region of interest" description="Disordered" evidence="7">
    <location>
        <begin position="1"/>
        <end position="37"/>
    </location>
</feature>
<reference evidence="9" key="2">
    <citation type="submission" date="2021-01" db="UniProtKB">
        <authorList>
            <consortium name="EnsemblMetazoa"/>
        </authorList>
    </citation>
    <scope>IDENTIFICATION</scope>
</reference>
<dbReference type="Proteomes" id="UP000007110">
    <property type="component" value="Unassembled WGS sequence"/>
</dbReference>
<keyword evidence="10" id="KW-1185">Reference proteome</keyword>
<dbReference type="InterPro" id="IPR000953">
    <property type="entry name" value="Chromo/chromo_shadow_dom"/>
</dbReference>
<keyword evidence="2" id="KW-1017">Isopeptide bond</keyword>
<reference evidence="10" key="1">
    <citation type="submission" date="2015-02" db="EMBL/GenBank/DDBJ databases">
        <title>Genome sequencing for Strongylocentrotus purpuratus.</title>
        <authorList>
            <person name="Murali S."/>
            <person name="Liu Y."/>
            <person name="Vee V."/>
            <person name="English A."/>
            <person name="Wang M."/>
            <person name="Skinner E."/>
            <person name="Han Y."/>
            <person name="Muzny D.M."/>
            <person name="Worley K.C."/>
            <person name="Gibbs R.A."/>
        </authorList>
    </citation>
    <scope>NUCLEOTIDE SEQUENCE</scope>
</reference>
<feature type="region of interest" description="Disordered" evidence="7">
    <location>
        <begin position="91"/>
        <end position="147"/>
    </location>
</feature>
<evidence type="ECO:0000313" key="9">
    <source>
        <dbReference type="EnsemblMetazoa" id="XP_030829163"/>
    </source>
</evidence>
<dbReference type="Pfam" id="PF00385">
    <property type="entry name" value="Chromo"/>
    <property type="match status" value="1"/>
</dbReference>
<evidence type="ECO:0000256" key="7">
    <source>
        <dbReference type="SAM" id="MobiDB-lite"/>
    </source>
</evidence>
<accession>A0A7M7N0J3</accession>
<proteinExistence type="predicted"/>
<dbReference type="OrthoDB" id="433924at2759"/>
<dbReference type="EnsemblMetazoa" id="XM_030973303">
    <property type="protein sequence ID" value="XP_030829163"/>
    <property type="gene ID" value="LOC752896"/>
</dbReference>
<evidence type="ECO:0000256" key="3">
    <source>
        <dbReference type="ARBA" id="ARBA00022553"/>
    </source>
</evidence>
<evidence type="ECO:0000256" key="2">
    <source>
        <dbReference type="ARBA" id="ARBA00022499"/>
    </source>
</evidence>
<dbReference type="Pfam" id="PF01393">
    <property type="entry name" value="Chromo_shadow"/>
    <property type="match status" value="1"/>
</dbReference>
<dbReference type="AlphaFoldDB" id="A0A7M7N0J3"/>
<dbReference type="PROSITE" id="PS50013">
    <property type="entry name" value="CHROMO_2"/>
    <property type="match status" value="2"/>
</dbReference>
<dbReference type="GeneID" id="752896"/>
<feature type="compositionally biased region" description="Acidic residues" evidence="7">
    <location>
        <begin position="27"/>
        <end position="36"/>
    </location>
</feature>
<feature type="compositionally biased region" description="Basic and acidic residues" evidence="7">
    <location>
        <begin position="112"/>
        <end position="147"/>
    </location>
</feature>
<dbReference type="InterPro" id="IPR023779">
    <property type="entry name" value="Chromodomain_CS"/>
</dbReference>
<dbReference type="InParanoid" id="A0A7M7N0J3"/>
<comment type="subcellular location">
    <subcellularLocation>
        <location evidence="1">Nucleus</location>
    </subcellularLocation>
</comment>
<dbReference type="SUPFAM" id="SSF54160">
    <property type="entry name" value="Chromo domain-like"/>
    <property type="match status" value="2"/>
</dbReference>
<evidence type="ECO:0000256" key="5">
    <source>
        <dbReference type="ARBA" id="ARBA00022843"/>
    </source>
</evidence>
<dbReference type="KEGG" id="spu:752896"/>
<feature type="domain" description="Chromo" evidence="8">
    <location>
        <begin position="36"/>
        <end position="94"/>
    </location>
</feature>
<keyword evidence="6" id="KW-0539">Nucleus</keyword>